<dbReference type="InterPro" id="IPR027417">
    <property type="entry name" value="P-loop_NTPase"/>
</dbReference>
<dbReference type="EMBL" id="QBKR01000002">
    <property type="protein sequence ID" value="PTX64720.1"/>
    <property type="molecule type" value="Genomic_DNA"/>
</dbReference>
<comment type="subunit">
    <text evidence="10">The complex is composed of two ATP-binding proteins (OpuCA), two transmembrane proteins (OpuCB and OpuCD) and a solute-binding protein (OpuCC).</text>
</comment>
<dbReference type="InterPro" id="IPR003593">
    <property type="entry name" value="AAA+_ATPase"/>
</dbReference>
<dbReference type="InterPro" id="IPR003439">
    <property type="entry name" value="ABC_transporter-like_ATP-bd"/>
</dbReference>
<keyword evidence="5 14" id="KW-0067">ATP-binding</keyword>
<evidence type="ECO:0000259" key="13">
    <source>
        <dbReference type="PROSITE" id="PS50893"/>
    </source>
</evidence>
<feature type="domain" description="ABC transporter" evidence="13">
    <location>
        <begin position="2"/>
        <end position="237"/>
    </location>
</feature>
<gene>
    <name evidence="14" type="ORF">C8P63_102215</name>
</gene>
<dbReference type="InterPro" id="IPR015853">
    <property type="entry name" value="ABC_transpr_FbpC"/>
</dbReference>
<name>A0A2T6C8T4_9BACL</name>
<dbReference type="Pfam" id="PF00005">
    <property type="entry name" value="ABC_tran"/>
    <property type="match status" value="1"/>
</dbReference>
<dbReference type="PANTHER" id="PTHR42781:SF4">
    <property type="entry name" value="SPERMIDINE_PUTRESCINE IMPORT ATP-BINDING PROTEIN POTA"/>
    <property type="match status" value="1"/>
</dbReference>
<dbReference type="Gene3D" id="3.40.50.300">
    <property type="entry name" value="P-loop containing nucleotide triphosphate hydrolases"/>
    <property type="match status" value="1"/>
</dbReference>
<evidence type="ECO:0000256" key="4">
    <source>
        <dbReference type="ARBA" id="ARBA00022741"/>
    </source>
</evidence>
<dbReference type="PANTHER" id="PTHR42781">
    <property type="entry name" value="SPERMIDINE/PUTRESCINE IMPORT ATP-BINDING PROTEIN POTA"/>
    <property type="match status" value="1"/>
</dbReference>
<dbReference type="PROSITE" id="PS50893">
    <property type="entry name" value="ABC_TRANSPORTER_2"/>
    <property type="match status" value="1"/>
</dbReference>
<evidence type="ECO:0000256" key="3">
    <source>
        <dbReference type="ARBA" id="ARBA00022496"/>
    </source>
</evidence>
<dbReference type="RefSeq" id="WP_170109450.1">
    <property type="nucleotide sequence ID" value="NZ_QBKR01000002.1"/>
</dbReference>
<keyword evidence="1" id="KW-0813">Transport</keyword>
<evidence type="ECO:0000313" key="14">
    <source>
        <dbReference type="EMBL" id="PTX64720.1"/>
    </source>
</evidence>
<evidence type="ECO:0000256" key="10">
    <source>
        <dbReference type="ARBA" id="ARBA00063934"/>
    </source>
</evidence>
<keyword evidence="7" id="KW-0406">Ion transport</keyword>
<protein>
    <recommendedName>
        <fullName evidence="12">Carnitine transport ATP-binding protein OpuCA</fullName>
        <ecNumber evidence="11">7.6.2.9</ecNumber>
    </recommendedName>
</protein>
<evidence type="ECO:0000256" key="9">
    <source>
        <dbReference type="ARBA" id="ARBA00052482"/>
    </source>
</evidence>
<evidence type="ECO:0000256" key="6">
    <source>
        <dbReference type="ARBA" id="ARBA00023004"/>
    </source>
</evidence>
<keyword evidence="2" id="KW-1003">Cell membrane</keyword>
<dbReference type="EC" id="7.6.2.9" evidence="11"/>
<keyword evidence="3" id="KW-0410">Iron transport</keyword>
<keyword evidence="8" id="KW-0472">Membrane</keyword>
<dbReference type="SMART" id="SM00382">
    <property type="entry name" value="AAA"/>
    <property type="match status" value="1"/>
</dbReference>
<dbReference type="FunFam" id="3.40.50.300:FF:000425">
    <property type="entry name" value="Probable ABC transporter, ATP-binding subunit"/>
    <property type="match status" value="1"/>
</dbReference>
<dbReference type="InterPro" id="IPR017871">
    <property type="entry name" value="ABC_transporter-like_CS"/>
</dbReference>
<keyword evidence="6" id="KW-0408">Iron</keyword>
<comment type="catalytic activity">
    <reaction evidence="9">
        <text>a quaternary ammonium(out) + ATP + H2O = a quaternary ammonium(in) + ADP + phosphate + H(+)</text>
        <dbReference type="Rhea" id="RHEA:11036"/>
        <dbReference type="ChEBI" id="CHEBI:15377"/>
        <dbReference type="ChEBI" id="CHEBI:15378"/>
        <dbReference type="ChEBI" id="CHEBI:30616"/>
        <dbReference type="ChEBI" id="CHEBI:35267"/>
        <dbReference type="ChEBI" id="CHEBI:43474"/>
        <dbReference type="ChEBI" id="CHEBI:456216"/>
        <dbReference type="EC" id="7.6.2.9"/>
    </reaction>
</comment>
<reference evidence="14 15" key="1">
    <citation type="submission" date="2018-04" db="EMBL/GenBank/DDBJ databases">
        <title>Genomic Encyclopedia of Archaeal and Bacterial Type Strains, Phase II (KMG-II): from individual species to whole genera.</title>
        <authorList>
            <person name="Goeker M."/>
        </authorList>
    </citation>
    <scope>NUCLEOTIDE SEQUENCE [LARGE SCALE GENOMIC DNA]</scope>
    <source>
        <strain evidence="14 15">DSM 45787</strain>
    </source>
</reference>
<evidence type="ECO:0000256" key="8">
    <source>
        <dbReference type="ARBA" id="ARBA00023136"/>
    </source>
</evidence>
<evidence type="ECO:0000256" key="12">
    <source>
        <dbReference type="ARBA" id="ARBA00070305"/>
    </source>
</evidence>
<dbReference type="CDD" id="cd03259">
    <property type="entry name" value="ABC_Carb_Solutes_like"/>
    <property type="match status" value="1"/>
</dbReference>
<evidence type="ECO:0000256" key="2">
    <source>
        <dbReference type="ARBA" id="ARBA00022475"/>
    </source>
</evidence>
<evidence type="ECO:0000313" key="15">
    <source>
        <dbReference type="Proteomes" id="UP000244240"/>
    </source>
</evidence>
<dbReference type="GO" id="GO:0015408">
    <property type="term" value="F:ABC-type ferric iron transporter activity"/>
    <property type="evidence" value="ECO:0007669"/>
    <property type="project" value="InterPro"/>
</dbReference>
<dbReference type="InterPro" id="IPR050093">
    <property type="entry name" value="ABC_SmlMolc_Importer"/>
</dbReference>
<dbReference type="AlphaFoldDB" id="A0A2T6C8T4"/>
<dbReference type="GO" id="GO:0016020">
    <property type="term" value="C:membrane"/>
    <property type="evidence" value="ECO:0007669"/>
    <property type="project" value="InterPro"/>
</dbReference>
<keyword evidence="4" id="KW-0547">Nucleotide-binding</keyword>
<dbReference type="GO" id="GO:0015418">
    <property type="term" value="F:ABC-type quaternary ammonium compound transporting activity"/>
    <property type="evidence" value="ECO:0007669"/>
    <property type="project" value="UniProtKB-EC"/>
</dbReference>
<dbReference type="PROSITE" id="PS00211">
    <property type="entry name" value="ABC_TRANSPORTER_1"/>
    <property type="match status" value="1"/>
</dbReference>
<accession>A0A2T6C8T4</accession>
<proteinExistence type="predicted"/>
<evidence type="ECO:0000256" key="1">
    <source>
        <dbReference type="ARBA" id="ARBA00022448"/>
    </source>
</evidence>
<sequence>MLQLTDIEKQYRSGDPSPDFTLSVPELTVGRGEFFALLGPSGCGKTTLLKVVAGLIPAEGGRVWFDGREWTDLPPEKRGFGMVFQEPLLFPHMTVKENVAFGLKMRGWGKKKRELRAGEWLDSVGLDGLESRLPSELSGGQQQRVSLARAMAIQPRVLLMDEPFSALDPQLREKMRVLLKQLHQEHQMTILFVTHDREEAFYLADRIGILTEGRLLQADRPRNLYEKPSHPEVARFLGLRNVIAGRMEQSRFHSAEIQLPMEGARPGKGWLVLYPECFRLNPSKSDSSTIPFRVTIREVIFRTGYYSIQAEVGNLALNIRERPTLKPPRPGEQRTAFYPVSKLHWIPEEKGGE</sequence>
<dbReference type="GO" id="GO:0016887">
    <property type="term" value="F:ATP hydrolysis activity"/>
    <property type="evidence" value="ECO:0007669"/>
    <property type="project" value="InterPro"/>
</dbReference>
<dbReference type="Proteomes" id="UP000244240">
    <property type="component" value="Unassembled WGS sequence"/>
</dbReference>
<dbReference type="SUPFAM" id="SSF52540">
    <property type="entry name" value="P-loop containing nucleoside triphosphate hydrolases"/>
    <property type="match status" value="1"/>
</dbReference>
<comment type="caution">
    <text evidence="14">The sequence shown here is derived from an EMBL/GenBank/DDBJ whole genome shotgun (WGS) entry which is preliminary data.</text>
</comment>
<evidence type="ECO:0000256" key="5">
    <source>
        <dbReference type="ARBA" id="ARBA00022840"/>
    </source>
</evidence>
<evidence type="ECO:0000256" key="11">
    <source>
        <dbReference type="ARBA" id="ARBA00066388"/>
    </source>
</evidence>
<organism evidence="14 15">
    <name type="scientific">Melghirimyces profundicolus</name>
    <dbReference type="NCBI Taxonomy" id="1242148"/>
    <lineage>
        <taxon>Bacteria</taxon>
        <taxon>Bacillati</taxon>
        <taxon>Bacillota</taxon>
        <taxon>Bacilli</taxon>
        <taxon>Bacillales</taxon>
        <taxon>Thermoactinomycetaceae</taxon>
        <taxon>Melghirimyces</taxon>
    </lineage>
</organism>
<keyword evidence="15" id="KW-1185">Reference proteome</keyword>
<dbReference type="GO" id="GO:0005524">
    <property type="term" value="F:ATP binding"/>
    <property type="evidence" value="ECO:0007669"/>
    <property type="project" value="UniProtKB-KW"/>
</dbReference>
<evidence type="ECO:0000256" key="7">
    <source>
        <dbReference type="ARBA" id="ARBA00023065"/>
    </source>
</evidence>